<dbReference type="Pfam" id="PF22105">
    <property type="entry name" value="DUF6943"/>
    <property type="match status" value="1"/>
</dbReference>
<dbReference type="OrthoDB" id="670969at2"/>
<dbReference type="AlphaFoldDB" id="A0A1M6BYW5"/>
<reference evidence="1 2" key="1">
    <citation type="submission" date="2016-11" db="EMBL/GenBank/DDBJ databases">
        <authorList>
            <person name="Jaros S."/>
            <person name="Januszkiewicz K."/>
            <person name="Wedrychowicz H."/>
        </authorList>
    </citation>
    <scope>NUCLEOTIDE SEQUENCE [LARGE SCALE GENOMIC DNA]</scope>
    <source>
        <strain evidence="1 2">DSM 22807</strain>
    </source>
</reference>
<name>A0A1M6BYW5_9FLAO</name>
<sequence length="140" mass="16755">MTNFIVKSHVIGKTYEKPHFFVLNKGLNSGKPQNEPFTNSFVIIFQNKADKEDIFWIAASLWKSKFWMPYLRGSVIPFLALHEFKKEFFPKVTRLLQEYEQHQKNVKALQLLHQQETHYTKNLKLINELRNTILLKYRTK</sequence>
<dbReference type="EMBL" id="FQZH01000001">
    <property type="protein sequence ID" value="SHI53995.1"/>
    <property type="molecule type" value="Genomic_DNA"/>
</dbReference>
<accession>A0A1M6BYW5</accession>
<evidence type="ECO:0000313" key="1">
    <source>
        <dbReference type="EMBL" id="SHI53995.1"/>
    </source>
</evidence>
<proteinExistence type="predicted"/>
<dbReference type="RefSeq" id="WP_072780667.1">
    <property type="nucleotide sequence ID" value="NZ_CP045292.1"/>
</dbReference>
<evidence type="ECO:0000313" key="2">
    <source>
        <dbReference type="Proteomes" id="UP000184232"/>
    </source>
</evidence>
<gene>
    <name evidence="1" type="ORF">SAMN05444337_0237</name>
</gene>
<keyword evidence="2" id="KW-1185">Reference proteome</keyword>
<protein>
    <submittedName>
        <fullName evidence="1">Uncharacterized protein</fullName>
    </submittedName>
</protein>
<organism evidence="1 2">
    <name type="scientific">Flavobacterium haoranii</name>
    <dbReference type="NCBI Taxonomy" id="683124"/>
    <lineage>
        <taxon>Bacteria</taxon>
        <taxon>Pseudomonadati</taxon>
        <taxon>Bacteroidota</taxon>
        <taxon>Flavobacteriia</taxon>
        <taxon>Flavobacteriales</taxon>
        <taxon>Flavobacteriaceae</taxon>
        <taxon>Flavobacterium</taxon>
    </lineage>
</organism>
<dbReference type="InterPro" id="IPR054223">
    <property type="entry name" value="DUF6943"/>
</dbReference>
<dbReference type="STRING" id="683124.SAMN05444337_0237"/>
<dbReference type="Proteomes" id="UP000184232">
    <property type="component" value="Unassembled WGS sequence"/>
</dbReference>